<comment type="similarity">
    <text evidence="1">Belongs to the beclin family.</text>
</comment>
<evidence type="ECO:0000259" key="4">
    <source>
        <dbReference type="Pfam" id="PF17675"/>
    </source>
</evidence>
<dbReference type="GO" id="GO:0045324">
    <property type="term" value="P:late endosome to vacuole transport"/>
    <property type="evidence" value="ECO:0007669"/>
    <property type="project" value="TreeGrafter"/>
</dbReference>
<dbReference type="GO" id="GO:0000423">
    <property type="term" value="P:mitophagy"/>
    <property type="evidence" value="ECO:0007669"/>
    <property type="project" value="TreeGrafter"/>
</dbReference>
<dbReference type="EMBL" id="CAJPDQ010000039">
    <property type="protein sequence ID" value="CAF9931534.1"/>
    <property type="molecule type" value="Genomic_DNA"/>
</dbReference>
<dbReference type="Gene3D" id="6.10.250.3110">
    <property type="match status" value="1"/>
</dbReference>
<protein>
    <recommendedName>
        <fullName evidence="7">Autophagy-related protein 6</fullName>
    </recommendedName>
</protein>
<reference evidence="5" key="1">
    <citation type="submission" date="2021-03" db="EMBL/GenBank/DDBJ databases">
        <authorList>
            <person name="Tagirdzhanova G."/>
        </authorList>
    </citation>
    <scope>NUCLEOTIDE SEQUENCE</scope>
</reference>
<dbReference type="GO" id="GO:0006995">
    <property type="term" value="P:cellular response to nitrogen starvation"/>
    <property type="evidence" value="ECO:0007669"/>
    <property type="project" value="TreeGrafter"/>
</dbReference>
<dbReference type="Pfam" id="PF17675">
    <property type="entry name" value="APG6_N"/>
    <property type="match status" value="1"/>
</dbReference>
<evidence type="ECO:0000313" key="6">
    <source>
        <dbReference type="Proteomes" id="UP000664169"/>
    </source>
</evidence>
<dbReference type="Proteomes" id="UP000664169">
    <property type="component" value="Unassembled WGS sequence"/>
</dbReference>
<evidence type="ECO:0000313" key="5">
    <source>
        <dbReference type="EMBL" id="CAF9931534.1"/>
    </source>
</evidence>
<gene>
    <name evidence="5" type="ORF">GOMPHAMPRED_005934</name>
</gene>
<proteinExistence type="inferred from homology"/>
<dbReference type="PANTHER" id="PTHR12768">
    <property type="entry name" value="BECLIN 1"/>
    <property type="match status" value="1"/>
</dbReference>
<organism evidence="5 6">
    <name type="scientific">Gomphillus americanus</name>
    <dbReference type="NCBI Taxonomy" id="1940652"/>
    <lineage>
        <taxon>Eukaryota</taxon>
        <taxon>Fungi</taxon>
        <taxon>Dikarya</taxon>
        <taxon>Ascomycota</taxon>
        <taxon>Pezizomycotina</taxon>
        <taxon>Lecanoromycetes</taxon>
        <taxon>OSLEUM clade</taxon>
        <taxon>Ostropomycetidae</taxon>
        <taxon>Ostropales</taxon>
        <taxon>Graphidaceae</taxon>
        <taxon>Gomphilloideae</taxon>
        <taxon>Gomphillus</taxon>
    </lineage>
</organism>
<feature type="domain" description="Atg6 BARA" evidence="3">
    <location>
        <begin position="284"/>
        <end position="486"/>
    </location>
</feature>
<dbReference type="GO" id="GO:0030674">
    <property type="term" value="F:protein-macromolecule adaptor activity"/>
    <property type="evidence" value="ECO:0007669"/>
    <property type="project" value="TreeGrafter"/>
</dbReference>
<keyword evidence="6" id="KW-1185">Reference proteome</keyword>
<dbReference type="InterPro" id="IPR040455">
    <property type="entry name" value="Atg6_BARA"/>
</dbReference>
<dbReference type="FunFam" id="1.10.418.40:FF:000005">
    <property type="entry name" value="Autophagy protein Apg6, putative"/>
    <property type="match status" value="1"/>
</dbReference>
<evidence type="ECO:0000256" key="2">
    <source>
        <dbReference type="SAM" id="Coils"/>
    </source>
</evidence>
<comment type="caution">
    <text evidence="5">The sequence shown here is derived from an EMBL/GenBank/DDBJ whole genome shotgun (WGS) entry which is preliminary data.</text>
</comment>
<dbReference type="OrthoDB" id="20368at2759"/>
<dbReference type="InterPro" id="IPR041691">
    <property type="entry name" value="Atg6/beclin_CC"/>
</dbReference>
<dbReference type="GO" id="GO:0000407">
    <property type="term" value="C:phagophore assembly site"/>
    <property type="evidence" value="ECO:0007669"/>
    <property type="project" value="TreeGrafter"/>
</dbReference>
<dbReference type="GO" id="GO:0034272">
    <property type="term" value="C:phosphatidylinositol 3-kinase complex, class III, type II"/>
    <property type="evidence" value="ECO:0007669"/>
    <property type="project" value="TreeGrafter"/>
</dbReference>
<feature type="domain" description="Atg6/beclin coiled-coil" evidence="4">
    <location>
        <begin position="153"/>
        <end position="281"/>
    </location>
</feature>
<name>A0A8H3FVJ2_9LECA</name>
<accession>A0A8H3FVJ2</accession>
<dbReference type="InterPro" id="IPR038274">
    <property type="entry name" value="Atg6/Beclin_C_sf"/>
</dbReference>
<dbReference type="GO" id="GO:0000045">
    <property type="term" value="P:autophagosome assembly"/>
    <property type="evidence" value="ECO:0007669"/>
    <property type="project" value="TreeGrafter"/>
</dbReference>
<dbReference type="InterPro" id="IPR007243">
    <property type="entry name" value="Atg6/Beclin"/>
</dbReference>
<evidence type="ECO:0008006" key="7">
    <source>
        <dbReference type="Google" id="ProtNLM"/>
    </source>
</evidence>
<evidence type="ECO:0000259" key="3">
    <source>
        <dbReference type="Pfam" id="PF04111"/>
    </source>
</evidence>
<dbReference type="GO" id="GO:0034271">
    <property type="term" value="C:phosphatidylinositol 3-kinase complex, class III, type I"/>
    <property type="evidence" value="ECO:0007669"/>
    <property type="project" value="TreeGrafter"/>
</dbReference>
<dbReference type="AlphaFoldDB" id="A0A8H3FVJ2"/>
<keyword evidence="2" id="KW-0175">Coiled coil</keyword>
<dbReference type="PANTHER" id="PTHR12768:SF4">
    <property type="entry name" value="BECLIN-1"/>
    <property type="match status" value="1"/>
</dbReference>
<dbReference type="Gene3D" id="1.10.418.40">
    <property type="entry name" value="Autophagy protein 6/Beclin 1"/>
    <property type="match status" value="1"/>
</dbReference>
<dbReference type="Pfam" id="PF04111">
    <property type="entry name" value="APG6"/>
    <property type="match status" value="1"/>
</dbReference>
<feature type="coiled-coil region" evidence="2">
    <location>
        <begin position="170"/>
        <end position="248"/>
    </location>
</feature>
<sequence length="498" mass="55142">MNCQKCRTPLKLDRSLENLTPAAFDLLVGTSKASTEESHVQPRALYPADRKQQYEAALAEGNSAFIKKNASTTRRGIPAAPNSPAGRSIHNPMMSFVMLTDSQIQPPPTLPAHQINNPDTKQNVETDTALSYRIESNTRLFEILSSRSDIDHPICTECTELLLLQFESRLQAASKERDAYIAFLKELKNNVPTEAEVNKAKTDLAMAKQAEEEAFASLLELQKEKEALEQALQEVETESRKLDEGEEQFWRSRNQFDTKVSSLANIRDALNASYAHDVDQLERLRRTNIHNDLFCIGHDGHFGTINGLRLGRLAAPNHVEWPEINAAWGATAHLLATVADRLGYTFRGYVLKPMGSTSRIEKLDSTGLSAASSLTVTSRGSSQAQVRANTLELFSSGGLSLGKTILHRKFNEAMVAFLECLRQLGEHVDNVSRTRSSEVRKLPYAIERDKIHGVSIKIGISQDEQWTSACKYTLTCCKFLLAYASNMASASAVGSSGR</sequence>
<evidence type="ECO:0000256" key="1">
    <source>
        <dbReference type="ARBA" id="ARBA00005965"/>
    </source>
</evidence>
<dbReference type="GO" id="GO:0043548">
    <property type="term" value="F:phosphatidylinositol 3-kinase binding"/>
    <property type="evidence" value="ECO:0007669"/>
    <property type="project" value="TreeGrafter"/>
</dbReference>